<reference evidence="2 3" key="1">
    <citation type="submission" date="2019-11" db="EMBL/GenBank/DDBJ databases">
        <authorList>
            <person name="Yuan L."/>
        </authorList>
    </citation>
    <scope>NUCLEOTIDE SEQUENCE [LARGE SCALE GENOMIC DNA]</scope>
    <source>
        <strain evidence="2 3">TRM43335</strain>
    </source>
</reference>
<dbReference type="InterPro" id="IPR036724">
    <property type="entry name" value="Cobalamin-bd_sf"/>
</dbReference>
<evidence type="ECO:0000259" key="1">
    <source>
        <dbReference type="PROSITE" id="PS51332"/>
    </source>
</evidence>
<organism evidence="2 3">
    <name type="scientific">Streptomyces taklimakanensis</name>
    <dbReference type="NCBI Taxonomy" id="2569853"/>
    <lineage>
        <taxon>Bacteria</taxon>
        <taxon>Bacillati</taxon>
        <taxon>Actinomycetota</taxon>
        <taxon>Actinomycetes</taxon>
        <taxon>Kitasatosporales</taxon>
        <taxon>Streptomycetaceae</taxon>
        <taxon>Streptomyces</taxon>
    </lineage>
</organism>
<protein>
    <submittedName>
        <fullName evidence="2">Methylaspartate mutase</fullName>
    </submittedName>
</protein>
<dbReference type="OrthoDB" id="8482131at2"/>
<dbReference type="EMBL" id="WIXO01000001">
    <property type="protein sequence ID" value="MTE22400.1"/>
    <property type="molecule type" value="Genomic_DNA"/>
</dbReference>
<comment type="caution">
    <text evidence="2">The sequence shown here is derived from an EMBL/GenBank/DDBJ whole genome shotgun (WGS) entry which is preliminary data.</text>
</comment>
<proteinExistence type="predicted"/>
<evidence type="ECO:0000313" key="2">
    <source>
        <dbReference type="EMBL" id="MTE22400.1"/>
    </source>
</evidence>
<dbReference type="Pfam" id="PF02310">
    <property type="entry name" value="B12-binding"/>
    <property type="match status" value="1"/>
</dbReference>
<dbReference type="Gene3D" id="3.40.50.280">
    <property type="entry name" value="Cobalamin-binding domain"/>
    <property type="match status" value="1"/>
</dbReference>
<dbReference type="SUPFAM" id="SSF52242">
    <property type="entry name" value="Cobalamin (vitamin B12)-binding domain"/>
    <property type="match status" value="1"/>
</dbReference>
<dbReference type="CDD" id="cd02065">
    <property type="entry name" value="B12-binding_like"/>
    <property type="match status" value="1"/>
</dbReference>
<name>A0A6G2BJH7_9ACTN</name>
<dbReference type="Proteomes" id="UP000473014">
    <property type="component" value="Unassembled WGS sequence"/>
</dbReference>
<keyword evidence="3" id="KW-1185">Reference proteome</keyword>
<dbReference type="GO" id="GO:0046872">
    <property type="term" value="F:metal ion binding"/>
    <property type="evidence" value="ECO:0007669"/>
    <property type="project" value="InterPro"/>
</dbReference>
<evidence type="ECO:0000313" key="3">
    <source>
        <dbReference type="Proteomes" id="UP000473014"/>
    </source>
</evidence>
<gene>
    <name evidence="2" type="ORF">F0L17_25520</name>
</gene>
<dbReference type="GO" id="GO:0031419">
    <property type="term" value="F:cobalamin binding"/>
    <property type="evidence" value="ECO:0007669"/>
    <property type="project" value="InterPro"/>
</dbReference>
<dbReference type="PROSITE" id="PS51332">
    <property type="entry name" value="B12_BINDING"/>
    <property type="match status" value="1"/>
</dbReference>
<dbReference type="RefSeq" id="WP_155072885.1">
    <property type="nucleotide sequence ID" value="NZ_WIXO01000001.1"/>
</dbReference>
<feature type="domain" description="B12-binding" evidence="1">
    <location>
        <begin position="11"/>
        <end position="150"/>
    </location>
</feature>
<dbReference type="AlphaFoldDB" id="A0A6G2BJH7"/>
<dbReference type="InterPro" id="IPR006158">
    <property type="entry name" value="Cobalamin-bd"/>
</dbReference>
<sequence length="156" mass="16382">MDSGSMERRGGLTVTVTTVASDAHTWNLVFLRLLLEESGHRVTVLGPCVPDDLLLDECRARRPDLIVISSVNGHGCQEGVRVITALRACPELRGTAVVIGGKLGITGAGDAADRARTLLARGFDGVFEGPGALNVFRAFVDALATASGSCRRPRAA</sequence>
<accession>A0A6G2BJH7</accession>